<dbReference type="AlphaFoldDB" id="A4GI86"/>
<gene>
    <name evidence="2" type="ORF">ALOHA_HF1029C11.0024</name>
</gene>
<evidence type="ECO:0000256" key="1">
    <source>
        <dbReference type="SAM" id="Phobius"/>
    </source>
</evidence>
<evidence type="ECO:0000313" key="2">
    <source>
        <dbReference type="EMBL" id="ABL97797.1"/>
    </source>
</evidence>
<protein>
    <submittedName>
        <fullName evidence="2">Uncharacterized protein</fullName>
    </submittedName>
</protein>
<reference evidence="2" key="1">
    <citation type="journal article" date="2007" name="Environ. Microbiol.">
        <title>Proteorhodopsin photosystem gene clusters exhibit co-evolutionary trends and shared ancestry among diverse marine microbial phyla.</title>
        <authorList>
            <person name="McCarren J."/>
            <person name="Delong E.F."/>
        </authorList>
    </citation>
    <scope>NUCLEOTIDE SEQUENCE</scope>
</reference>
<feature type="transmembrane region" description="Helical" evidence="1">
    <location>
        <begin position="145"/>
        <end position="167"/>
    </location>
</feature>
<organism evidence="2">
    <name type="scientific">uncultured marine bacterium HF10_29C11</name>
    <dbReference type="NCBI Taxonomy" id="415445"/>
    <lineage>
        <taxon>Bacteria</taxon>
        <taxon>environmental samples</taxon>
    </lineage>
</organism>
<keyword evidence="1" id="KW-1133">Transmembrane helix</keyword>
<accession>A4GI86</accession>
<feature type="transmembrane region" description="Helical" evidence="1">
    <location>
        <begin position="473"/>
        <end position="492"/>
    </location>
</feature>
<feature type="transmembrane region" description="Helical" evidence="1">
    <location>
        <begin position="173"/>
        <end position="191"/>
    </location>
</feature>
<feature type="transmembrane region" description="Helical" evidence="1">
    <location>
        <begin position="76"/>
        <end position="97"/>
    </location>
</feature>
<proteinExistence type="predicted"/>
<sequence>MSETTVEVSNDDMPSPLFERERVLLSIDNQLISLGLRLTLLLPAFCLFILIGSWAYEGTDPNWWESSIEPSVGQSFSSTLLLLGTVVGIGWLLALGIHRYRIALSYAAFVHEVEASVNRHQSIEALHGYDGMAHRIHKQLRMHSLSFTTVLLSCIGLGVVLIIGLQTSLGENLFLASWGMLLLAVGFHMNTRQNRFNMVHKSGLLDAFEAPVHPSTLEGVFDDMIRTHLDPLLRSKYDELMRSVQGFVKRGIKHDFAREKVLMTLYRHYNGLDSKTVRLELEEVLKEDGADLLLDDKSFSLELWLELIEHAQQQCPAFFRLIDRIEQDMEFGRPPALKDLVFEVDLENVVTKRANLFVFMHNLSKKSRTVVFRVQSPDFRPNQISMRYDLAPGKEMWWSSESLPIAIEGNEDVLGKMTGLLRDGTMAWQTLLPERFGEATVSVRLEEVSGDLLIGRQINVNVRNEFRRRLRRIVTLSTQVMGALVITLATVLEMLEIFNV</sequence>
<feature type="transmembrane region" description="Helical" evidence="1">
    <location>
        <begin position="34"/>
        <end position="56"/>
    </location>
</feature>
<dbReference type="EMBL" id="EF089401">
    <property type="protein sequence ID" value="ABL97797.1"/>
    <property type="molecule type" value="Genomic_DNA"/>
</dbReference>
<name>A4GI86_9BACT</name>
<keyword evidence="1" id="KW-0472">Membrane</keyword>
<keyword evidence="1" id="KW-0812">Transmembrane</keyword>